<dbReference type="GO" id="GO:0009007">
    <property type="term" value="F:site-specific DNA-methyltransferase (adenine-specific) activity"/>
    <property type="evidence" value="ECO:0007669"/>
    <property type="project" value="UniProtKB-EC"/>
</dbReference>
<proteinExistence type="predicted"/>
<evidence type="ECO:0000313" key="12">
    <source>
        <dbReference type="EMBL" id="KRM51967.1"/>
    </source>
</evidence>
<reference evidence="12 13" key="1">
    <citation type="journal article" date="2015" name="Genome Announc.">
        <title>Expanding the biotechnology potential of lactobacilli through comparative genomics of 213 strains and associated genera.</title>
        <authorList>
            <person name="Sun Z."/>
            <person name="Harris H.M."/>
            <person name="McCann A."/>
            <person name="Guo C."/>
            <person name="Argimon S."/>
            <person name="Zhang W."/>
            <person name="Yang X."/>
            <person name="Jeffery I.B."/>
            <person name="Cooney J.C."/>
            <person name="Kagawa T.F."/>
            <person name="Liu W."/>
            <person name="Song Y."/>
            <person name="Salvetti E."/>
            <person name="Wrobel A."/>
            <person name="Rasinkangas P."/>
            <person name="Parkhill J."/>
            <person name="Rea M.C."/>
            <person name="O'Sullivan O."/>
            <person name="Ritari J."/>
            <person name="Douillard F.P."/>
            <person name="Paul Ross R."/>
            <person name="Yang R."/>
            <person name="Briner A.E."/>
            <person name="Felis G.E."/>
            <person name="de Vos W.M."/>
            <person name="Barrangou R."/>
            <person name="Klaenhammer T.R."/>
            <person name="Caufield P.W."/>
            <person name="Cui Y."/>
            <person name="Zhang H."/>
            <person name="O'Toole P.W."/>
        </authorList>
    </citation>
    <scope>NUCLEOTIDE SEQUENCE [LARGE SCALE GENOMIC DNA]</scope>
    <source>
        <strain evidence="12 13">DSM 20653</strain>
    </source>
</reference>
<protein>
    <recommendedName>
        <fullName evidence="1">site-specific DNA-methyltransferase (adenine-specific)</fullName>
        <ecNumber evidence="1">2.1.1.72</ecNumber>
    </recommendedName>
</protein>
<dbReference type="PATRIC" id="fig|1423820.4.peg.1186"/>
<evidence type="ECO:0000256" key="7">
    <source>
        <dbReference type="ARBA" id="ARBA00047942"/>
    </source>
</evidence>
<dbReference type="InterPro" id="IPR050953">
    <property type="entry name" value="N4_N6_ade-DNA_methylase"/>
</dbReference>
<dbReference type="PANTHER" id="PTHR33841">
    <property type="entry name" value="DNA METHYLTRANSFERASE YEEA-RELATED"/>
    <property type="match status" value="1"/>
</dbReference>
<dbReference type="Pfam" id="PF23653">
    <property type="entry name" value="DUF7149"/>
    <property type="match status" value="1"/>
</dbReference>
<gene>
    <name evidence="12" type="ORF">FC64_GL001161</name>
</gene>
<dbReference type="InterPro" id="IPR023135">
    <property type="entry name" value="N6_DNA_MeTrfase_TaqI_C"/>
</dbReference>
<evidence type="ECO:0000259" key="10">
    <source>
        <dbReference type="Pfam" id="PF23653"/>
    </source>
</evidence>
<dbReference type="Gene3D" id="3.40.50.150">
    <property type="entry name" value="Vaccinia Virus protein VP39"/>
    <property type="match status" value="1"/>
</dbReference>
<feature type="domain" description="TaqI-like C-terminal specificity" evidence="9">
    <location>
        <begin position="1028"/>
        <end position="1146"/>
    </location>
</feature>
<dbReference type="InterPro" id="IPR011639">
    <property type="entry name" value="MethylTrfase_TaqI-like_dom"/>
</dbReference>
<evidence type="ECO:0000256" key="4">
    <source>
        <dbReference type="ARBA" id="ARBA00022691"/>
    </source>
</evidence>
<feature type="domain" description="DUF7814" evidence="11">
    <location>
        <begin position="244"/>
        <end position="458"/>
    </location>
</feature>
<evidence type="ECO:0000256" key="1">
    <source>
        <dbReference type="ARBA" id="ARBA00011900"/>
    </source>
</evidence>
<evidence type="ECO:0000259" key="8">
    <source>
        <dbReference type="Pfam" id="PF07669"/>
    </source>
</evidence>
<dbReference type="EMBL" id="AYYZ01000029">
    <property type="protein sequence ID" value="KRM51967.1"/>
    <property type="molecule type" value="Genomic_DNA"/>
</dbReference>
<sequence length="1204" mass="140503">MAYEFQNLKQSINRNVNTIMPQEEQKEFFSNALTKYLESIRENEHQDEEFQKGVFRDFLKAVIPDKQINVSEKIDLAIYNGNSSESKVGVIIEYKKLDNKSEMMSEDNINTKSFRELVAYYLRERVINKNLEVKRGIITNGYSFFVINSSELEKFFYKNKRLVDNFNKFENRQLASQKTDFLFDEVIAPEIDRALKKKIKIAHFDLNDFLVDDQNIRIKKNMITQLYRFFSSENLLNEMIFADANSLNKNFYNELLYIMGLHEERKNGNKLITRLKEKDRQDVSLVENAIEQLDLKGVSEDRQLDNAIQLVVVWINRILFLKLLESSLISFNKSNAYNFLNYNKLNTFDDINELFFAVMAKKEEERTDRIKKKYPNVPYMNSSLFEPTDLEMSKEGFTINELREGKIQVYSKTKLKDTNGKKLKGKINILEYLFKFLDSYDFTSSGSAKNKKEQGQLINASVLGLIFEKINGYKDGSFFTPGKITMYMAKKALYQSVLTKANEIFHLNIQRIEELAQITRDISFSMEQRRKLSDAIDSLKILDPAVGSGHFLVSILNEIIALKASLRILFDADGNLLNYISCTVANDELIIQDDYGNNYSYDASKPKSLKIQKALFNQKKKIIENCLYGVDLNPNSVNICRLRLWTELLKNSYYEEDENGDRHLTTLPNIDINIKVGNSLIHRFGLTDNFDLRKSEFKQYTKLIKDYKNTGDKKLKHEINEKINAIKKTFIDSFRTPEGDRFEEALNKLNKVGQGNLFKDFDSVEFSKLKEKADIARKKFENRKNDPFYKDSLEWRIEFPEVLDENGNFEGFDIVIANPPYIFARNQSFDKKTKEYYLKHYEVDEYQANTYTLFMELGFNLLKQNGTFAYIVPNNMLTIQSNQKIRKFLLDYSGDLVIIDSLDKIFADASVDNCLVFLKKNMSSSITFGELINDNFELVGTVDKAFFDDENPMFSISMVKYKDAIDIFNKMEKCSRISSETSKQLQIAEVKTGIKAYQKGKGKPKQGKEDVQNRIYHCKEKKNMSYLPYLNGKNVSRYKMTWDGEYVKYGDNLAEPRKTTNFKEPRILVRQIPSKNVYAIEGTYIEGEFINDLNSMVIENSNMNLLALLGVLNSKIETLWFLMKFDKFQRRVFPQFKVKELEQFPIPNMNQQQQEQLASLVNVVLSKASKNENFRYENNEIDELVMDLFGLTEIEKKIVRDFTL</sequence>
<dbReference type="Pfam" id="PF12950">
    <property type="entry name" value="TaqI_C"/>
    <property type="match status" value="1"/>
</dbReference>
<dbReference type="GO" id="GO:0003677">
    <property type="term" value="F:DNA binding"/>
    <property type="evidence" value="ECO:0007669"/>
    <property type="project" value="UniProtKB-KW"/>
</dbReference>
<dbReference type="GO" id="GO:0032259">
    <property type="term" value="P:methylation"/>
    <property type="evidence" value="ECO:0007669"/>
    <property type="project" value="UniProtKB-KW"/>
</dbReference>
<evidence type="ECO:0000256" key="5">
    <source>
        <dbReference type="ARBA" id="ARBA00022747"/>
    </source>
</evidence>
<evidence type="ECO:0000259" key="9">
    <source>
        <dbReference type="Pfam" id="PF12950"/>
    </source>
</evidence>
<keyword evidence="2 12" id="KW-0489">Methyltransferase</keyword>
<dbReference type="Gene3D" id="3.90.220.10">
    <property type="entry name" value="Adenine-n6-DNA-methyltransferase Taqi, Chain A, domain 2"/>
    <property type="match status" value="1"/>
</dbReference>
<keyword evidence="13" id="KW-1185">Reference proteome</keyword>
<dbReference type="Pfam" id="PF25120">
    <property type="entry name" value="DUF7814"/>
    <property type="match status" value="1"/>
</dbReference>
<dbReference type="InterPro" id="IPR029063">
    <property type="entry name" value="SAM-dependent_MTases_sf"/>
</dbReference>
<keyword evidence="6" id="KW-0238">DNA-binding</keyword>
<evidence type="ECO:0000259" key="11">
    <source>
        <dbReference type="Pfam" id="PF25120"/>
    </source>
</evidence>
<dbReference type="InterPro" id="IPR002052">
    <property type="entry name" value="DNA_methylase_N6_adenine_CS"/>
</dbReference>
<dbReference type="GO" id="GO:0009307">
    <property type="term" value="P:DNA restriction-modification system"/>
    <property type="evidence" value="ECO:0007669"/>
    <property type="project" value="UniProtKB-KW"/>
</dbReference>
<dbReference type="PRINTS" id="PR00507">
    <property type="entry name" value="N12N6MTFRASE"/>
</dbReference>
<dbReference type="RefSeq" id="WP_057906994.1">
    <property type="nucleotide sequence ID" value="NZ_AYYZ01000029.1"/>
</dbReference>
<evidence type="ECO:0000256" key="3">
    <source>
        <dbReference type="ARBA" id="ARBA00022679"/>
    </source>
</evidence>
<keyword evidence="5" id="KW-0680">Restriction system</keyword>
<keyword evidence="3" id="KW-0808">Transferase</keyword>
<dbReference type="Pfam" id="PF07669">
    <property type="entry name" value="Eco57I"/>
    <property type="match status" value="1"/>
</dbReference>
<dbReference type="STRING" id="1423820.FC64_GL001161"/>
<dbReference type="Proteomes" id="UP000051291">
    <property type="component" value="Unassembled WGS sequence"/>
</dbReference>
<dbReference type="InterPro" id="IPR055573">
    <property type="entry name" value="DUF7149"/>
</dbReference>
<keyword evidence="4" id="KW-0949">S-adenosyl-L-methionine</keyword>
<dbReference type="PROSITE" id="PS00092">
    <property type="entry name" value="N6_MTASE"/>
    <property type="match status" value="1"/>
</dbReference>
<accession>A0A0R1ZC60</accession>
<organism evidence="12 13">
    <name type="scientific">Ligilactobacillus araffinosus DSM 20653</name>
    <dbReference type="NCBI Taxonomy" id="1423820"/>
    <lineage>
        <taxon>Bacteria</taxon>
        <taxon>Bacillati</taxon>
        <taxon>Bacillota</taxon>
        <taxon>Bacilli</taxon>
        <taxon>Lactobacillales</taxon>
        <taxon>Lactobacillaceae</taxon>
        <taxon>Ligilactobacillus</taxon>
    </lineage>
</organism>
<comment type="caution">
    <text evidence="12">The sequence shown here is derived from an EMBL/GenBank/DDBJ whole genome shotgun (WGS) entry which is preliminary data.</text>
</comment>
<dbReference type="AlphaFoldDB" id="A0A0R1ZC60"/>
<feature type="domain" description="DUF7149" evidence="10">
    <location>
        <begin position="7"/>
        <end position="243"/>
    </location>
</feature>
<name>A0A0R1ZC60_9LACO</name>
<evidence type="ECO:0000313" key="13">
    <source>
        <dbReference type="Proteomes" id="UP000051291"/>
    </source>
</evidence>
<dbReference type="PANTHER" id="PTHR33841:SF1">
    <property type="entry name" value="DNA METHYLTRANSFERASE A"/>
    <property type="match status" value="1"/>
</dbReference>
<dbReference type="InterPro" id="IPR025931">
    <property type="entry name" value="TaqI_C"/>
</dbReference>
<dbReference type="EC" id="2.1.1.72" evidence="1"/>
<comment type="catalytic activity">
    <reaction evidence="7">
        <text>a 2'-deoxyadenosine in DNA + S-adenosyl-L-methionine = an N(6)-methyl-2'-deoxyadenosine in DNA + S-adenosyl-L-homocysteine + H(+)</text>
        <dbReference type="Rhea" id="RHEA:15197"/>
        <dbReference type="Rhea" id="RHEA-COMP:12418"/>
        <dbReference type="Rhea" id="RHEA-COMP:12419"/>
        <dbReference type="ChEBI" id="CHEBI:15378"/>
        <dbReference type="ChEBI" id="CHEBI:57856"/>
        <dbReference type="ChEBI" id="CHEBI:59789"/>
        <dbReference type="ChEBI" id="CHEBI:90615"/>
        <dbReference type="ChEBI" id="CHEBI:90616"/>
        <dbReference type="EC" id="2.1.1.72"/>
    </reaction>
</comment>
<evidence type="ECO:0000256" key="6">
    <source>
        <dbReference type="ARBA" id="ARBA00023125"/>
    </source>
</evidence>
<dbReference type="SUPFAM" id="SSF53335">
    <property type="entry name" value="S-adenosyl-L-methionine-dependent methyltransferases"/>
    <property type="match status" value="1"/>
</dbReference>
<dbReference type="InterPro" id="IPR056716">
    <property type="entry name" value="DUF7814"/>
</dbReference>
<evidence type="ECO:0000256" key="2">
    <source>
        <dbReference type="ARBA" id="ARBA00022603"/>
    </source>
</evidence>
<feature type="domain" description="Type II methyltransferase M.TaqI-like" evidence="8">
    <location>
        <begin position="625"/>
        <end position="901"/>
    </location>
</feature>